<keyword evidence="3" id="KW-1185">Reference proteome</keyword>
<dbReference type="RefSeq" id="WP_179666614.1">
    <property type="nucleotide sequence ID" value="NZ_JACCFP010000001.1"/>
</dbReference>
<name>A0A853BY33_9ACTN</name>
<proteinExistence type="predicted"/>
<organism evidence="2 3">
    <name type="scientific">Nocardioides thalensis</name>
    <dbReference type="NCBI Taxonomy" id="1914755"/>
    <lineage>
        <taxon>Bacteria</taxon>
        <taxon>Bacillati</taxon>
        <taxon>Actinomycetota</taxon>
        <taxon>Actinomycetes</taxon>
        <taxon>Propionibacteriales</taxon>
        <taxon>Nocardioidaceae</taxon>
        <taxon>Nocardioides</taxon>
    </lineage>
</organism>
<accession>A0A853BY33</accession>
<evidence type="ECO:0000313" key="3">
    <source>
        <dbReference type="Proteomes" id="UP000530424"/>
    </source>
</evidence>
<keyword evidence="1" id="KW-0732">Signal</keyword>
<protein>
    <recommendedName>
        <fullName evidence="4">Camelysin metallo-endopeptidase</fullName>
    </recommendedName>
</protein>
<feature type="chain" id="PRO_5032954774" description="Camelysin metallo-endopeptidase" evidence="1">
    <location>
        <begin position="35"/>
        <end position="201"/>
    </location>
</feature>
<evidence type="ECO:0008006" key="4">
    <source>
        <dbReference type="Google" id="ProtNLM"/>
    </source>
</evidence>
<sequence>MNVPSKRTAKIAAACATPVAVVAAGALVWQASYAAFTGQTRNSGNEWSTGSVALTDDDKGASRFQVENMLPGDTDTKCITITANASVPGTVKGYAVNPSFSSKVLADHILVTIREGQGGDFDSCAGFAVHSTVVSDVPLTMFAGANSYANAIGGWSVPAGTSTRTYELTWEFDTTGLTQAQVDDLQGDRAGIDMQWELQAS</sequence>
<feature type="signal peptide" evidence="1">
    <location>
        <begin position="1"/>
        <end position="34"/>
    </location>
</feature>
<gene>
    <name evidence="2" type="ORF">HNR19_000662</name>
</gene>
<reference evidence="2 3" key="1">
    <citation type="submission" date="2020-07" db="EMBL/GenBank/DDBJ databases">
        <title>Sequencing the genomes of 1000 actinobacteria strains.</title>
        <authorList>
            <person name="Klenk H.-P."/>
        </authorList>
    </citation>
    <scope>NUCLEOTIDE SEQUENCE [LARGE SCALE GENOMIC DNA]</scope>
    <source>
        <strain evidence="2 3">DSM 103833</strain>
    </source>
</reference>
<dbReference type="EMBL" id="JACCFP010000001">
    <property type="protein sequence ID" value="NYI99963.1"/>
    <property type="molecule type" value="Genomic_DNA"/>
</dbReference>
<comment type="caution">
    <text evidence="2">The sequence shown here is derived from an EMBL/GenBank/DDBJ whole genome shotgun (WGS) entry which is preliminary data.</text>
</comment>
<evidence type="ECO:0000313" key="2">
    <source>
        <dbReference type="EMBL" id="NYI99963.1"/>
    </source>
</evidence>
<dbReference type="AlphaFoldDB" id="A0A853BY33"/>
<evidence type="ECO:0000256" key="1">
    <source>
        <dbReference type="SAM" id="SignalP"/>
    </source>
</evidence>
<dbReference type="Proteomes" id="UP000530424">
    <property type="component" value="Unassembled WGS sequence"/>
</dbReference>